<dbReference type="InterPro" id="IPR030045">
    <property type="entry name" value="CTNNAL1"/>
</dbReference>
<name>A0AAR5Q4E1_DENPD</name>
<accession>A0AAR5Q4E1</accession>
<dbReference type="AlphaFoldDB" id="A0AAR5Q4E1"/>
<dbReference type="Pfam" id="PF01044">
    <property type="entry name" value="Vinculin"/>
    <property type="match status" value="2"/>
</dbReference>
<evidence type="ECO:0000256" key="1">
    <source>
        <dbReference type="ARBA" id="ARBA00004496"/>
    </source>
</evidence>
<dbReference type="PANTHER" id="PTHR46342">
    <property type="entry name" value="ALPHA-CATULIN"/>
    <property type="match status" value="1"/>
</dbReference>
<keyword evidence="5" id="KW-1185">Reference proteome</keyword>
<dbReference type="EnsemblMetazoa" id="XM_019912554.1">
    <property type="protein sequence ID" value="XP_019768113.1"/>
    <property type="gene ID" value="LOC109543040"/>
</dbReference>
<dbReference type="GO" id="GO:0051015">
    <property type="term" value="F:actin filament binding"/>
    <property type="evidence" value="ECO:0007669"/>
    <property type="project" value="InterPro"/>
</dbReference>
<protein>
    <recommendedName>
        <fullName evidence="6">Alpha-catulin</fullName>
    </recommendedName>
</protein>
<comment type="similarity">
    <text evidence="2">Belongs to the vinculin/alpha-catenin family.</text>
</comment>
<dbReference type="InterPro" id="IPR001033">
    <property type="entry name" value="Alpha_catenin"/>
</dbReference>
<dbReference type="PRINTS" id="PR00805">
    <property type="entry name" value="ALPHACATENIN"/>
</dbReference>
<dbReference type="SUPFAM" id="SSF47220">
    <property type="entry name" value="alpha-catenin/vinculin-like"/>
    <property type="match status" value="3"/>
</dbReference>
<dbReference type="Proteomes" id="UP000019118">
    <property type="component" value="Unassembled WGS sequence"/>
</dbReference>
<comment type="subcellular location">
    <subcellularLocation>
        <location evidence="1">Cytoplasm</location>
    </subcellularLocation>
</comment>
<dbReference type="InterPro" id="IPR036723">
    <property type="entry name" value="Alpha-catenin/vinculin-like_sf"/>
</dbReference>
<dbReference type="PANTHER" id="PTHR46342:SF1">
    <property type="entry name" value="ALPHA-CATULIN"/>
    <property type="match status" value="1"/>
</dbReference>
<dbReference type="GO" id="GO:0007266">
    <property type="term" value="P:Rho protein signal transduction"/>
    <property type="evidence" value="ECO:0007669"/>
    <property type="project" value="InterPro"/>
</dbReference>
<proteinExistence type="inferred from homology"/>
<reference evidence="5" key="1">
    <citation type="journal article" date="2013" name="Genome Biol.">
        <title>Draft genome of the mountain pine beetle, Dendroctonus ponderosae Hopkins, a major forest pest.</title>
        <authorList>
            <person name="Keeling C.I."/>
            <person name="Yuen M.M."/>
            <person name="Liao N.Y."/>
            <person name="Docking T.R."/>
            <person name="Chan S.K."/>
            <person name="Taylor G.A."/>
            <person name="Palmquist D.L."/>
            <person name="Jackman S.D."/>
            <person name="Nguyen A."/>
            <person name="Li M."/>
            <person name="Henderson H."/>
            <person name="Janes J.K."/>
            <person name="Zhao Y."/>
            <person name="Pandoh P."/>
            <person name="Moore R."/>
            <person name="Sperling F.A."/>
            <person name="Huber D.P."/>
            <person name="Birol I."/>
            <person name="Jones S.J."/>
            <person name="Bohlmann J."/>
        </authorList>
    </citation>
    <scope>NUCLEOTIDE SEQUENCE</scope>
</reference>
<evidence type="ECO:0000313" key="4">
    <source>
        <dbReference type="EnsemblMetazoa" id="XP_019768113.1"/>
    </source>
</evidence>
<reference evidence="4" key="2">
    <citation type="submission" date="2024-08" db="UniProtKB">
        <authorList>
            <consortium name="EnsemblMetazoa"/>
        </authorList>
    </citation>
    <scope>IDENTIFICATION</scope>
</reference>
<evidence type="ECO:0000256" key="3">
    <source>
        <dbReference type="ARBA" id="ARBA00022490"/>
    </source>
</evidence>
<dbReference type="GO" id="GO:0005737">
    <property type="term" value="C:cytoplasm"/>
    <property type="evidence" value="ECO:0007669"/>
    <property type="project" value="UniProtKB-SubCell"/>
</dbReference>
<evidence type="ECO:0000256" key="2">
    <source>
        <dbReference type="ARBA" id="ARBA00008376"/>
    </source>
</evidence>
<dbReference type="GO" id="GO:0007155">
    <property type="term" value="P:cell adhesion"/>
    <property type="evidence" value="ECO:0007669"/>
    <property type="project" value="InterPro"/>
</dbReference>
<evidence type="ECO:0000313" key="5">
    <source>
        <dbReference type="Proteomes" id="UP000019118"/>
    </source>
</evidence>
<evidence type="ECO:0008006" key="6">
    <source>
        <dbReference type="Google" id="ProtNLM"/>
    </source>
</evidence>
<sequence>MAAVGTTNSVCLEIKIRSIEQALLPLIKQISSLVEHGTVGMLRPTAVARVGQAVNLAVERFVTVGETIADDYQEIRQGMYEACKEARQAGAAIEHICEETNEEIALDRSLLIRAAKCLLAAITRVLLLADIVVVKQLLLAKDKVSHSLDRLESVNNFTEFVKAFSQFGAEMVELAHLTGDRQNDLKDERRRAQMAAARQVLERSTMMLLTSSKTSLRHPNSNSARENRDTVFCQMRRAMDLIHYVVKDGVLNNSESGLHSQREELENDRGTAYACMRHLQKLLEHSKATMDASCQDTLPSALEAVLERTQDFTDSAYTSHEHREAILEASERLKAELDHLLQLYATVVQTGFEGAANSSEVEESVQACINSARDLSRHLANAAINQAQDLNTATKQGLEIVTDIRQQALSGDVERLNRTSDQFQDSIDHILEVCKLLRHVAVSETLQVSAKFTEINLRVYGPQVVTAANTVSLHPGSKISQENLEVFAEMYQWLVSDVTTIVKDVLEASQAKPEKQVYMSLPRPGKHGTTTKPLKAVRLDTEEQEKIAKSGLEMKLATSEMEAETEKWQENNSTQMDENNDIVKRAKNMSSMAFSMYQFTKGEGPLKTTQDLFTQAEYFAEEANRLYKVIRQFSYQVPGGAQKKELLENLDKVPTFVQRLQFTVKDHTVGKAATFTKVDNVIQETKNLMNVISKVVTVCFECATKLNLPGNPGFLNNHDDYQVNHFDGACSCLVFVLECLCASSVNCLMLVFRTSLRTKTTIQLARSF</sequence>
<organism evidence="4 5">
    <name type="scientific">Dendroctonus ponderosae</name>
    <name type="common">Mountain pine beetle</name>
    <dbReference type="NCBI Taxonomy" id="77166"/>
    <lineage>
        <taxon>Eukaryota</taxon>
        <taxon>Metazoa</taxon>
        <taxon>Ecdysozoa</taxon>
        <taxon>Arthropoda</taxon>
        <taxon>Hexapoda</taxon>
        <taxon>Insecta</taxon>
        <taxon>Pterygota</taxon>
        <taxon>Neoptera</taxon>
        <taxon>Endopterygota</taxon>
        <taxon>Coleoptera</taxon>
        <taxon>Polyphaga</taxon>
        <taxon>Cucujiformia</taxon>
        <taxon>Curculionidae</taxon>
        <taxon>Scolytinae</taxon>
        <taxon>Dendroctonus</taxon>
    </lineage>
</organism>
<dbReference type="GO" id="GO:0071944">
    <property type="term" value="C:cell periphery"/>
    <property type="evidence" value="ECO:0007669"/>
    <property type="project" value="UniProtKB-ARBA"/>
</dbReference>
<dbReference type="InterPro" id="IPR006077">
    <property type="entry name" value="Vinculin/catenin"/>
</dbReference>
<dbReference type="GO" id="GO:0045296">
    <property type="term" value="F:cadherin binding"/>
    <property type="evidence" value="ECO:0007669"/>
    <property type="project" value="InterPro"/>
</dbReference>
<keyword evidence="3" id="KW-0963">Cytoplasm</keyword>
<dbReference type="Gene3D" id="1.20.120.230">
    <property type="entry name" value="Alpha-catenin/vinculin-like"/>
    <property type="match status" value="4"/>
</dbReference>